<name>A0ABP8XYN1_9MICO</name>
<protein>
    <recommendedName>
        <fullName evidence="4">SPW repeat-containing protein</fullName>
    </recommendedName>
</protein>
<sequence length="138" mass="14382">MSTREGTIGAIMRNKSFTALVTFIIVALTTATWWTLGRDTTREVDPATGAVTGPYEAPQVIACVVVLVALVVIGALLLPAWLAVLGVSLPFTAAWTIQASSTDDSGLWAVGAVLVLVGTLVGGTMVTAITRALVRNRD</sequence>
<gene>
    <name evidence="2" type="ORF">GCM10023198_44030</name>
</gene>
<accession>A0ABP8XYN1</accession>
<evidence type="ECO:0008006" key="4">
    <source>
        <dbReference type="Google" id="ProtNLM"/>
    </source>
</evidence>
<reference evidence="3" key="1">
    <citation type="journal article" date="2019" name="Int. J. Syst. Evol. Microbiol.">
        <title>The Global Catalogue of Microorganisms (GCM) 10K type strain sequencing project: providing services to taxonomists for standard genome sequencing and annotation.</title>
        <authorList>
            <consortium name="The Broad Institute Genomics Platform"/>
            <consortium name="The Broad Institute Genome Sequencing Center for Infectious Disease"/>
            <person name="Wu L."/>
            <person name="Ma J."/>
        </authorList>
    </citation>
    <scope>NUCLEOTIDE SEQUENCE [LARGE SCALE GENOMIC DNA]</scope>
    <source>
        <strain evidence="3">JCM 17975</strain>
    </source>
</reference>
<feature type="transmembrane region" description="Helical" evidence="1">
    <location>
        <begin position="57"/>
        <end position="77"/>
    </location>
</feature>
<comment type="caution">
    <text evidence="2">The sequence shown here is derived from an EMBL/GenBank/DDBJ whole genome shotgun (WGS) entry which is preliminary data.</text>
</comment>
<evidence type="ECO:0000313" key="2">
    <source>
        <dbReference type="EMBL" id="GAA4715777.1"/>
    </source>
</evidence>
<feature type="transmembrane region" description="Helical" evidence="1">
    <location>
        <begin position="82"/>
        <end position="101"/>
    </location>
</feature>
<dbReference type="EMBL" id="BAABHM010000022">
    <property type="protein sequence ID" value="GAA4715777.1"/>
    <property type="molecule type" value="Genomic_DNA"/>
</dbReference>
<keyword evidence="3" id="KW-1185">Reference proteome</keyword>
<organism evidence="2 3">
    <name type="scientific">Promicromonospora umidemergens</name>
    <dbReference type="NCBI Taxonomy" id="629679"/>
    <lineage>
        <taxon>Bacteria</taxon>
        <taxon>Bacillati</taxon>
        <taxon>Actinomycetota</taxon>
        <taxon>Actinomycetes</taxon>
        <taxon>Micrococcales</taxon>
        <taxon>Promicromonosporaceae</taxon>
        <taxon>Promicromonospora</taxon>
    </lineage>
</organism>
<evidence type="ECO:0000313" key="3">
    <source>
        <dbReference type="Proteomes" id="UP001500843"/>
    </source>
</evidence>
<proteinExistence type="predicted"/>
<keyword evidence="1" id="KW-0472">Membrane</keyword>
<evidence type="ECO:0000256" key="1">
    <source>
        <dbReference type="SAM" id="Phobius"/>
    </source>
</evidence>
<keyword evidence="1" id="KW-1133">Transmembrane helix</keyword>
<keyword evidence="1" id="KW-0812">Transmembrane</keyword>
<dbReference type="Proteomes" id="UP001500843">
    <property type="component" value="Unassembled WGS sequence"/>
</dbReference>
<feature type="transmembrane region" description="Helical" evidence="1">
    <location>
        <begin position="107"/>
        <end position="134"/>
    </location>
</feature>
<feature type="transmembrane region" description="Helical" evidence="1">
    <location>
        <begin position="17"/>
        <end position="37"/>
    </location>
</feature>